<keyword evidence="9 13" id="KW-0066">ATP synthesis</keyword>
<dbReference type="GO" id="GO:0046961">
    <property type="term" value="F:proton-transporting ATPase activity, rotational mechanism"/>
    <property type="evidence" value="ECO:0007669"/>
    <property type="project" value="TreeGrafter"/>
</dbReference>
<gene>
    <name evidence="13" type="primary">atpF</name>
    <name evidence="16" type="ORF">DCK97_19510</name>
</gene>
<dbReference type="GO" id="GO:0012505">
    <property type="term" value="C:endomembrane system"/>
    <property type="evidence" value="ECO:0007669"/>
    <property type="project" value="UniProtKB-SubCell"/>
</dbReference>
<dbReference type="Pfam" id="PF00430">
    <property type="entry name" value="ATP-synt_B"/>
    <property type="match status" value="1"/>
</dbReference>
<organism evidence="16 17">
    <name type="scientific">Tistrella mobilis</name>
    <dbReference type="NCBI Taxonomy" id="171437"/>
    <lineage>
        <taxon>Bacteria</taxon>
        <taxon>Pseudomonadati</taxon>
        <taxon>Pseudomonadota</taxon>
        <taxon>Alphaproteobacteria</taxon>
        <taxon>Geminicoccales</taxon>
        <taxon>Geminicoccaceae</taxon>
        <taxon>Tistrella</taxon>
    </lineage>
</organism>
<feature type="coiled-coil region" evidence="15">
    <location>
        <begin position="43"/>
        <end position="121"/>
    </location>
</feature>
<keyword evidence="5 13" id="KW-0375">Hydrogen ion transport</keyword>
<comment type="function">
    <text evidence="10 13">F(1)F(0) ATP synthase produces ATP from ADP in the presence of a proton or sodium gradient. F-type ATPases consist of two structural domains, F(1) containing the extramembraneous catalytic core and F(0) containing the membrane proton channel, linked together by a central stalk and a peripheral stalk. During catalysis, ATP synthesis in the catalytic domain of F(1) is coupled via a rotary mechanism of the central stalk subunits to proton translocation.</text>
</comment>
<keyword evidence="4 13" id="KW-0812">Transmembrane</keyword>
<keyword evidence="8 13" id="KW-0472">Membrane</keyword>
<dbReference type="GO" id="GO:0005886">
    <property type="term" value="C:plasma membrane"/>
    <property type="evidence" value="ECO:0007669"/>
    <property type="project" value="UniProtKB-SubCell"/>
</dbReference>
<evidence type="ECO:0000256" key="5">
    <source>
        <dbReference type="ARBA" id="ARBA00022781"/>
    </source>
</evidence>
<keyword evidence="15" id="KW-0175">Coiled coil</keyword>
<dbReference type="GO" id="GO:0045259">
    <property type="term" value="C:proton-transporting ATP synthase complex"/>
    <property type="evidence" value="ECO:0007669"/>
    <property type="project" value="UniProtKB-KW"/>
</dbReference>
<dbReference type="GeneID" id="97243584"/>
<dbReference type="CDD" id="cd06503">
    <property type="entry name" value="ATP-synt_Fo_b"/>
    <property type="match status" value="1"/>
</dbReference>
<keyword evidence="6 13" id="KW-1133">Transmembrane helix</keyword>
<name>A0A3B9IQW9_9PROT</name>
<keyword evidence="13" id="KW-1003">Cell membrane</keyword>
<comment type="caution">
    <text evidence="16">The sequence shown here is derived from an EMBL/GenBank/DDBJ whole genome shotgun (WGS) entry which is preliminary data.</text>
</comment>
<evidence type="ECO:0000256" key="8">
    <source>
        <dbReference type="ARBA" id="ARBA00023136"/>
    </source>
</evidence>
<evidence type="ECO:0000313" key="17">
    <source>
        <dbReference type="Proteomes" id="UP000257706"/>
    </source>
</evidence>
<evidence type="ECO:0000256" key="9">
    <source>
        <dbReference type="ARBA" id="ARBA00023310"/>
    </source>
</evidence>
<evidence type="ECO:0000256" key="15">
    <source>
        <dbReference type="SAM" id="Coils"/>
    </source>
</evidence>
<comment type="similarity">
    <text evidence="1 13 14">Belongs to the ATPase B chain family.</text>
</comment>
<proteinExistence type="inferred from homology"/>
<dbReference type="PANTHER" id="PTHR33445:SF1">
    <property type="entry name" value="ATP SYNTHASE SUBUNIT B"/>
    <property type="match status" value="1"/>
</dbReference>
<feature type="transmembrane region" description="Helical" evidence="13">
    <location>
        <begin position="12"/>
        <end position="32"/>
    </location>
</feature>
<evidence type="ECO:0000256" key="14">
    <source>
        <dbReference type="RuleBase" id="RU003848"/>
    </source>
</evidence>
<dbReference type="OrthoDB" id="9805716at2"/>
<keyword evidence="2 13" id="KW-0813">Transport</keyword>
<dbReference type="InterPro" id="IPR050059">
    <property type="entry name" value="ATP_synthase_B_chain"/>
</dbReference>
<evidence type="ECO:0000256" key="13">
    <source>
        <dbReference type="HAMAP-Rule" id="MF_01398"/>
    </source>
</evidence>
<dbReference type="HAMAP" id="MF_01398">
    <property type="entry name" value="ATP_synth_b_bprime"/>
    <property type="match status" value="1"/>
</dbReference>
<sequence>MPQFEPSTFASQIFWLVVSFGLLYLLMSKIALPRIADILEVRQDRIAADLDRAEALKREAEEARAAYEAALANARAEAQKLLEQAGEQAQAEAQRQLDALDERLAAKVREAEAAVAAAKADAMADLASLATETAEAATAKLAGAPVDGAAVRSAVDAALAATSSRKE</sequence>
<comment type="function">
    <text evidence="11">Component of the F(0) channel, it forms part of the peripheral stalk, linking F(1) to F(0). The b'-subunit is a diverged and duplicated form of b found in plants and photosynthetic bacteria.</text>
</comment>
<dbReference type="RefSeq" id="WP_062763549.1">
    <property type="nucleotide sequence ID" value="NZ_CP121045.1"/>
</dbReference>
<dbReference type="GO" id="GO:0046933">
    <property type="term" value="F:proton-transporting ATP synthase activity, rotational mechanism"/>
    <property type="evidence" value="ECO:0007669"/>
    <property type="project" value="UniProtKB-UniRule"/>
</dbReference>
<evidence type="ECO:0000256" key="4">
    <source>
        <dbReference type="ARBA" id="ARBA00022692"/>
    </source>
</evidence>
<dbReference type="InterPro" id="IPR002146">
    <property type="entry name" value="ATP_synth_b/b'su_bac/chlpt"/>
</dbReference>
<reference evidence="16 17" key="1">
    <citation type="journal article" date="2018" name="Nat. Biotechnol.">
        <title>A standardized bacterial taxonomy based on genome phylogeny substantially revises the tree of life.</title>
        <authorList>
            <person name="Parks D.H."/>
            <person name="Chuvochina M."/>
            <person name="Waite D.W."/>
            <person name="Rinke C."/>
            <person name="Skarshewski A."/>
            <person name="Chaumeil P.A."/>
            <person name="Hugenholtz P."/>
        </authorList>
    </citation>
    <scope>NUCLEOTIDE SEQUENCE [LARGE SCALE GENOMIC DNA]</scope>
    <source>
        <strain evidence="16">UBA8739</strain>
    </source>
</reference>
<dbReference type="Proteomes" id="UP000257706">
    <property type="component" value="Unassembled WGS sequence"/>
</dbReference>
<evidence type="ECO:0000256" key="2">
    <source>
        <dbReference type="ARBA" id="ARBA00022448"/>
    </source>
</evidence>
<evidence type="ECO:0000256" key="12">
    <source>
        <dbReference type="ARBA" id="ARBA00037847"/>
    </source>
</evidence>
<accession>A0A3B9IQW9</accession>
<evidence type="ECO:0000256" key="7">
    <source>
        <dbReference type="ARBA" id="ARBA00023065"/>
    </source>
</evidence>
<comment type="subcellular location">
    <subcellularLocation>
        <location evidence="13">Cell membrane</location>
        <topology evidence="13">Single-pass membrane protein</topology>
    </subcellularLocation>
    <subcellularLocation>
        <location evidence="12">Endomembrane system</location>
        <topology evidence="12">Single-pass membrane protein</topology>
    </subcellularLocation>
</comment>
<comment type="subunit">
    <text evidence="13">F-type ATPases have 2 components, F(1) - the catalytic core - and F(0) - the membrane proton channel. F(1) has five subunits: alpha(3), beta(3), gamma(1), delta(1), epsilon(1). F(0) has three main subunits: a(1), b(2) and c(10-14). The alpha and beta chains form an alternating ring which encloses part of the gamma chain. F(1) is attached to F(0) by a central stalk formed by the gamma and epsilon chains, while a peripheral stalk is formed by the delta and b chains.</text>
</comment>
<dbReference type="Gene3D" id="6.10.250.1580">
    <property type="match status" value="1"/>
</dbReference>
<evidence type="ECO:0000256" key="11">
    <source>
        <dbReference type="ARBA" id="ARBA00025614"/>
    </source>
</evidence>
<dbReference type="AlphaFoldDB" id="A0A3B9IQW9"/>
<dbReference type="EMBL" id="DMAI01000318">
    <property type="protein sequence ID" value="HAE49609.1"/>
    <property type="molecule type" value="Genomic_DNA"/>
</dbReference>
<evidence type="ECO:0000313" key="16">
    <source>
        <dbReference type="EMBL" id="HAE49609.1"/>
    </source>
</evidence>
<keyword evidence="3 13" id="KW-0138">CF(0)</keyword>
<evidence type="ECO:0000256" key="10">
    <source>
        <dbReference type="ARBA" id="ARBA00025198"/>
    </source>
</evidence>
<evidence type="ECO:0000256" key="1">
    <source>
        <dbReference type="ARBA" id="ARBA00005513"/>
    </source>
</evidence>
<keyword evidence="7 13" id="KW-0406">Ion transport</keyword>
<protein>
    <recommendedName>
        <fullName evidence="13">ATP synthase subunit b</fullName>
    </recommendedName>
    <alternativeName>
        <fullName evidence="13">ATP synthase F(0) sector subunit b</fullName>
    </alternativeName>
    <alternativeName>
        <fullName evidence="13">ATPase subunit I</fullName>
    </alternativeName>
    <alternativeName>
        <fullName evidence="13">F-type ATPase subunit b</fullName>
        <shortName evidence="13">F-ATPase subunit b</shortName>
    </alternativeName>
</protein>
<evidence type="ECO:0000256" key="6">
    <source>
        <dbReference type="ARBA" id="ARBA00022989"/>
    </source>
</evidence>
<evidence type="ECO:0000256" key="3">
    <source>
        <dbReference type="ARBA" id="ARBA00022547"/>
    </source>
</evidence>
<dbReference type="PANTHER" id="PTHR33445">
    <property type="entry name" value="ATP SYNTHASE SUBUNIT B', CHLOROPLASTIC"/>
    <property type="match status" value="1"/>
</dbReference>